<keyword evidence="1" id="KW-1133">Transmembrane helix</keyword>
<comment type="caution">
    <text evidence="2">The sequence shown here is derived from an EMBL/GenBank/DDBJ whole genome shotgun (WGS) entry which is preliminary data.</text>
</comment>
<dbReference type="OrthoDB" id="10636364at2759"/>
<gene>
    <name evidence="2" type="ORF">PGLA1383_LOCUS6260</name>
</gene>
<evidence type="ECO:0000313" key="3">
    <source>
        <dbReference type="Proteomes" id="UP000654075"/>
    </source>
</evidence>
<keyword evidence="1" id="KW-0812">Transmembrane</keyword>
<feature type="non-terminal residue" evidence="2">
    <location>
        <position position="122"/>
    </location>
</feature>
<accession>A0A813DKN0</accession>
<evidence type="ECO:0000313" key="2">
    <source>
        <dbReference type="EMBL" id="CAE8587416.1"/>
    </source>
</evidence>
<organism evidence="2 3">
    <name type="scientific">Polarella glacialis</name>
    <name type="common">Dinoflagellate</name>
    <dbReference type="NCBI Taxonomy" id="89957"/>
    <lineage>
        <taxon>Eukaryota</taxon>
        <taxon>Sar</taxon>
        <taxon>Alveolata</taxon>
        <taxon>Dinophyceae</taxon>
        <taxon>Suessiales</taxon>
        <taxon>Suessiaceae</taxon>
        <taxon>Polarella</taxon>
    </lineage>
</organism>
<dbReference type="AlphaFoldDB" id="A0A813DKN0"/>
<keyword evidence="3" id="KW-1185">Reference proteome</keyword>
<reference evidence="2" key="1">
    <citation type="submission" date="2021-02" db="EMBL/GenBank/DDBJ databases">
        <authorList>
            <person name="Dougan E. K."/>
            <person name="Rhodes N."/>
            <person name="Thang M."/>
            <person name="Chan C."/>
        </authorList>
    </citation>
    <scope>NUCLEOTIDE SEQUENCE</scope>
</reference>
<evidence type="ECO:0000256" key="1">
    <source>
        <dbReference type="SAM" id="Phobius"/>
    </source>
</evidence>
<keyword evidence="1" id="KW-0472">Membrane</keyword>
<feature type="non-terminal residue" evidence="2">
    <location>
        <position position="1"/>
    </location>
</feature>
<protein>
    <submittedName>
        <fullName evidence="2">Uncharacterized protein</fullName>
    </submittedName>
</protein>
<feature type="transmembrane region" description="Helical" evidence="1">
    <location>
        <begin position="39"/>
        <end position="67"/>
    </location>
</feature>
<proteinExistence type="predicted"/>
<dbReference type="EMBL" id="CAJNNV010002578">
    <property type="protein sequence ID" value="CAE8587416.1"/>
    <property type="molecule type" value="Genomic_DNA"/>
</dbReference>
<sequence>AAAGYGDTTELFLQKCKEPDQNVLIVMLKEDLPQNDFAWWQWLLCGITLAATLITVNVTTFSVSTLTQAQLNAMSMKQMADVALTTVPTAGAIFATVAATEIARRSAAAKYGVELTPPFFFP</sequence>
<dbReference type="Proteomes" id="UP000654075">
    <property type="component" value="Unassembled WGS sequence"/>
</dbReference>
<name>A0A813DKN0_POLGL</name>